<dbReference type="RefSeq" id="WP_203655896.1">
    <property type="nucleotide sequence ID" value="NZ_BONR01000003.1"/>
</dbReference>
<accession>A0A919Q4V7</accession>
<evidence type="ECO:0000313" key="1">
    <source>
        <dbReference type="EMBL" id="GIG54936.1"/>
    </source>
</evidence>
<dbReference type="EMBL" id="BONR01000003">
    <property type="protein sequence ID" value="GIG54936.1"/>
    <property type="molecule type" value="Genomic_DNA"/>
</dbReference>
<reference evidence="1" key="1">
    <citation type="submission" date="2021-01" db="EMBL/GenBank/DDBJ databases">
        <title>Whole genome shotgun sequence of Demequina activiva NBRC 110675.</title>
        <authorList>
            <person name="Komaki H."/>
            <person name="Tamura T."/>
        </authorList>
    </citation>
    <scope>NUCLEOTIDE SEQUENCE</scope>
    <source>
        <strain evidence="1">NBRC 110675</strain>
    </source>
</reference>
<sequence length="240" mass="26791">MISHLNPGFELACSVKRGDSTLPAAFTTFATVFEREFVARPLAVDLELLLTGRGPLLVARVWIEREAAIPHLRGPDGRYDGYVDFMERRRHELPRMFAQHTDATAFAPYVRRKGVEVEDLAQLPQSVYLCEFEVAAIQAVHDAVGVETLRSWGASLGLGDDLWLVTSMGGAPPVVFVQTAAQATQLRSSGALVQWRDAYFALASAYDEFHCLEVGSCAVRVDSRETFETLYGSSWYQYWH</sequence>
<keyword evidence="2" id="KW-1185">Reference proteome</keyword>
<evidence type="ECO:0000313" key="2">
    <source>
        <dbReference type="Proteomes" id="UP000652354"/>
    </source>
</evidence>
<dbReference type="AlphaFoldDB" id="A0A919Q4V7"/>
<name>A0A919Q4V7_9MICO</name>
<organism evidence="1 2">
    <name type="scientific">Demequina activiva</name>
    <dbReference type="NCBI Taxonomy" id="1582364"/>
    <lineage>
        <taxon>Bacteria</taxon>
        <taxon>Bacillati</taxon>
        <taxon>Actinomycetota</taxon>
        <taxon>Actinomycetes</taxon>
        <taxon>Micrococcales</taxon>
        <taxon>Demequinaceae</taxon>
        <taxon>Demequina</taxon>
    </lineage>
</organism>
<comment type="caution">
    <text evidence="1">The sequence shown here is derived from an EMBL/GenBank/DDBJ whole genome shotgun (WGS) entry which is preliminary data.</text>
</comment>
<gene>
    <name evidence="1" type="ORF">Dac01nite_16880</name>
</gene>
<dbReference type="Proteomes" id="UP000652354">
    <property type="component" value="Unassembled WGS sequence"/>
</dbReference>
<protein>
    <recommendedName>
        <fullName evidence="3">DUF4253 domain-containing protein</fullName>
    </recommendedName>
</protein>
<proteinExistence type="predicted"/>
<evidence type="ECO:0008006" key="3">
    <source>
        <dbReference type="Google" id="ProtNLM"/>
    </source>
</evidence>